<dbReference type="Gene3D" id="2.60.40.3440">
    <property type="match status" value="1"/>
</dbReference>
<keyword evidence="3" id="KW-1185">Reference proteome</keyword>
<dbReference type="InterPro" id="IPR010221">
    <property type="entry name" value="VCBS_dom"/>
</dbReference>
<keyword evidence="1" id="KW-0472">Membrane</keyword>
<evidence type="ECO:0000256" key="1">
    <source>
        <dbReference type="SAM" id="Phobius"/>
    </source>
</evidence>
<dbReference type="eggNOG" id="COG4932">
    <property type="taxonomic scope" value="Bacteria"/>
</dbReference>
<proteinExistence type="predicted"/>
<organism evidence="2 3">
    <name type="scientific">Mycolicibacterium aromaticivorans JS19b1 = JCM 16368</name>
    <dbReference type="NCBI Taxonomy" id="1440774"/>
    <lineage>
        <taxon>Bacteria</taxon>
        <taxon>Bacillati</taxon>
        <taxon>Actinomycetota</taxon>
        <taxon>Actinomycetes</taxon>
        <taxon>Mycobacteriales</taxon>
        <taxon>Mycobacteriaceae</taxon>
        <taxon>Mycolicibacterium</taxon>
    </lineage>
</organism>
<gene>
    <name evidence="2" type="ORF">Y900_010050</name>
</gene>
<comment type="caution">
    <text evidence="2">The sequence shown here is derived from an EMBL/GenBank/DDBJ whole genome shotgun (WGS) entry which is preliminary data.</text>
</comment>
<dbReference type="STRING" id="1440774.Y900_010050"/>
<protein>
    <submittedName>
        <fullName evidence="2">Uncharacterized protein</fullName>
    </submittedName>
</protein>
<reference evidence="2" key="1">
    <citation type="submission" date="2014-05" db="EMBL/GenBank/DDBJ databases">
        <title>Genome sequence of Mycobacterium aromaticivorans strain JS19b1T (= DSM 45407T).</title>
        <authorList>
            <person name="Kwak Y."/>
            <person name="Park G.-S."/>
            <person name="Li Q.X."/>
            <person name="Lee S.-E."/>
            <person name="Shin J.-H."/>
        </authorList>
    </citation>
    <scope>NUCLEOTIDE SEQUENCE [LARGE SCALE GENOMIC DNA]</scope>
    <source>
        <strain evidence="2">JS19b1</strain>
    </source>
</reference>
<dbReference type="Pfam" id="PF17963">
    <property type="entry name" value="Big_9"/>
    <property type="match status" value="1"/>
</dbReference>
<feature type="transmembrane region" description="Helical" evidence="1">
    <location>
        <begin position="390"/>
        <end position="411"/>
    </location>
</feature>
<evidence type="ECO:0000313" key="2">
    <source>
        <dbReference type="EMBL" id="KDE99277.1"/>
    </source>
</evidence>
<dbReference type="Proteomes" id="UP000022835">
    <property type="component" value="Unassembled WGS sequence"/>
</dbReference>
<sequence>MPSASASPTDVLTSLVGSIQGLFEGAALLVRRTFFNEAPTVAPVQLTGETTGPITGNIDATDPEGDHMVYKVTQQGHYGTVVVNSDGSYTYTPTADFKGVDSFVVSATDTGLHINLLNWFRTPSTYAAGAVYQEPAGTPKITYTFTYGNGSQFWSSAARAELAATAVYLSSYFEPQYNVNITYAVTGQYSLAGSTLASAGSDLISNSGFSSTVVQNKILTGVDSNGTAADGTIDWNFGYGWGYFATVPAGSYDFQSTAMHELMHTYGFLSVVDKAGNNTVENWTIFDKYMVDKNGNSVFNGTTFNTASNANLTGGVSNGMFFGGANAMAANGGNPVPLYSPNPWESGSSMSHLNDDYYTGANQKLMNASSDTGLGVRTLSTIEIGIMKDLGYTMVSSSPTVAVLFIGLMLVRRRRQ</sequence>
<accession>A0A064CKG2</accession>
<dbReference type="AlphaFoldDB" id="A0A064CKG2"/>
<name>A0A064CKG2_9MYCO</name>
<keyword evidence="1" id="KW-0812">Transmembrane</keyword>
<keyword evidence="1" id="KW-1133">Transmembrane helix</keyword>
<dbReference type="NCBIfam" id="TIGR01965">
    <property type="entry name" value="VCBS_repeat"/>
    <property type="match status" value="1"/>
</dbReference>
<dbReference type="EMBL" id="JALN02000001">
    <property type="protein sequence ID" value="KDE99277.1"/>
    <property type="molecule type" value="Genomic_DNA"/>
</dbReference>
<evidence type="ECO:0000313" key="3">
    <source>
        <dbReference type="Proteomes" id="UP000022835"/>
    </source>
</evidence>